<keyword evidence="2" id="KW-0472">Membrane</keyword>
<evidence type="ECO:0000313" key="4">
    <source>
        <dbReference type="Proteomes" id="UP000186168"/>
    </source>
</evidence>
<feature type="compositionally biased region" description="Low complexity" evidence="1">
    <location>
        <begin position="93"/>
        <end position="108"/>
    </location>
</feature>
<evidence type="ECO:0000256" key="1">
    <source>
        <dbReference type="SAM" id="MobiDB-lite"/>
    </source>
</evidence>
<feature type="non-terminal residue" evidence="3">
    <location>
        <position position="108"/>
    </location>
</feature>
<evidence type="ECO:0000256" key="2">
    <source>
        <dbReference type="SAM" id="Phobius"/>
    </source>
</evidence>
<sequence>MAERTPTRLLTPDEAPDGAPDETTDKAPDEATDEAPDTAAAEAAHEAAEGPVFVDLSGRRARLLRHAGVVAGSVVLGYTALLGAGFSGGTAVAPTPSSPTAAPRPARP</sequence>
<proteinExistence type="predicted"/>
<comment type="caution">
    <text evidence="3">The sequence shown here is derived from an EMBL/GenBank/DDBJ whole genome shotgun (WGS) entry which is preliminary data.</text>
</comment>
<keyword evidence="2" id="KW-1133">Transmembrane helix</keyword>
<keyword evidence="4" id="KW-1185">Reference proteome</keyword>
<feature type="transmembrane region" description="Helical" evidence="2">
    <location>
        <begin position="67"/>
        <end position="86"/>
    </location>
</feature>
<dbReference type="AlphaFoldDB" id="A0A1R1SNK7"/>
<feature type="region of interest" description="Disordered" evidence="1">
    <location>
        <begin position="86"/>
        <end position="108"/>
    </location>
</feature>
<protein>
    <submittedName>
        <fullName evidence="3">Uncharacterized protein</fullName>
    </submittedName>
</protein>
<feature type="region of interest" description="Disordered" evidence="1">
    <location>
        <begin position="1"/>
        <end position="46"/>
    </location>
</feature>
<dbReference type="STRING" id="67365.GCA_001704635_07351"/>
<reference evidence="3 4" key="1">
    <citation type="submission" date="2013-05" db="EMBL/GenBank/DDBJ databases">
        <title>Genome sequence of Streptomyces sparsogenes DSM 40356.</title>
        <authorList>
            <person name="Coyne S."/>
            <person name="Seebeck F.P."/>
        </authorList>
    </citation>
    <scope>NUCLEOTIDE SEQUENCE [LARGE SCALE GENOMIC DNA]</scope>
    <source>
        <strain evidence="3 4">DSM 40356</strain>
    </source>
</reference>
<keyword evidence="2" id="KW-0812">Transmembrane</keyword>
<organism evidence="3 4">
    <name type="scientific">Streptomyces sparsogenes DSM 40356</name>
    <dbReference type="NCBI Taxonomy" id="1331668"/>
    <lineage>
        <taxon>Bacteria</taxon>
        <taxon>Bacillati</taxon>
        <taxon>Actinomycetota</taxon>
        <taxon>Actinomycetes</taxon>
        <taxon>Kitasatosporales</taxon>
        <taxon>Streptomycetaceae</taxon>
        <taxon>Streptomyces</taxon>
    </lineage>
</organism>
<accession>A0A1R1SNK7</accession>
<dbReference type="Proteomes" id="UP000186168">
    <property type="component" value="Unassembled WGS sequence"/>
</dbReference>
<dbReference type="EMBL" id="ASQP01000124">
    <property type="protein sequence ID" value="OMI39905.1"/>
    <property type="molecule type" value="Genomic_DNA"/>
</dbReference>
<evidence type="ECO:0000313" key="3">
    <source>
        <dbReference type="EMBL" id="OMI39905.1"/>
    </source>
</evidence>
<gene>
    <name evidence="3" type="ORF">SPAR_08581</name>
</gene>
<name>A0A1R1SNK7_9ACTN</name>